<dbReference type="SUPFAM" id="SSF81301">
    <property type="entry name" value="Nucleotidyltransferase"/>
    <property type="match status" value="1"/>
</dbReference>
<feature type="compositionally biased region" description="Acidic residues" evidence="6">
    <location>
        <begin position="2813"/>
        <end position="2822"/>
    </location>
</feature>
<feature type="coiled-coil region" evidence="5">
    <location>
        <begin position="1779"/>
        <end position="1806"/>
    </location>
</feature>
<dbReference type="FunFam" id="2.40.50.140:FF:000103">
    <property type="entry name" value="protein RRP5 homolog"/>
    <property type="match status" value="1"/>
</dbReference>
<feature type="compositionally biased region" description="Low complexity" evidence="6">
    <location>
        <begin position="14"/>
        <end position="24"/>
    </location>
</feature>
<feature type="region of interest" description="Disordered" evidence="6">
    <location>
        <begin position="1118"/>
        <end position="1171"/>
    </location>
</feature>
<feature type="compositionally biased region" description="Basic and acidic residues" evidence="6">
    <location>
        <begin position="26"/>
        <end position="35"/>
    </location>
</feature>
<dbReference type="SMART" id="SM00316">
    <property type="entry name" value="S1"/>
    <property type="match status" value="9"/>
</dbReference>
<dbReference type="CDD" id="cd05402">
    <property type="entry name" value="NT_PAP_TUTase"/>
    <property type="match status" value="1"/>
</dbReference>
<dbReference type="SMART" id="SM00386">
    <property type="entry name" value="HAT"/>
    <property type="match status" value="7"/>
</dbReference>
<proteinExistence type="predicted"/>
<sequence>MKRKADEDEDFQRGGATADAGEAAEAPERAEAFRKPKDKTKAKKAKLEDLEEVHVPLEVQRRVRRFRTADLAEGSLVLACVRDISEEDLTLCLAYNLLAYVQRAEATDGSAEISRKSLAELYQPGKLVVAVVLTVGEMKGQKLRIEASLRPALVNAGLTAEHLRRNMWLPATVAGEEEHVLKVDFGVNNLTGVLKKKELAGERLPDVGSILMVGVLAVTSLGTVRCSSTCAEPLSDDAMDIALLKAGSLVTARVRKIFSGDSIENGLSVTFCGAVSATIHGHHASHAGEVEEDWKKNQRLVARILAVLPGDPPIIHLTLLPHLLDWKQETLSQQAAIGDFLSGEVHDFQTKYGCRVLCQGKSKGELFGFCPASRLSDPDVEVKAVSVQTGNKATYRVLSYNFMDGVVVLTRRSSDLKKDVIVSVSELSPGQLVSGVVTRVAEHGIHVKISDYVSGHVHLRQLTDVPLAAVPKRLQVGSKMKCRVLHVHAARRQLTLTAKKSMVKSEYQLTQNSMARPNMLLTGYISSIHNYGAIVSFYGGAFGLIPTKDMEAEEAPALGMAVQCRVAFVDVKRDRLGLTLNLETGVAAQELAEEGVTFGEVLKKQAAEKRLKRAEAGEVSMKDGKPRRERKDVKLAQIKDPEKELQSGSLLKMRIRAIHGLQVFCTAPVGLRGHVHATQLVDLDDVGSGGTIPLQDIPEAGIVRTRLLRLHKRTRSAKEKSKSRKGLFHLELTCRPSLMAPKDRDEYEAAAVRRQSLKPGSKVAAAILAVQKNALMVEVADGLKGRISLLDSSADPSVLRLPAQHFTPGQVFQTRIIQSSSAHKTLDLSLLPLKQSPVLARLQKIHDQIHQGVAADMELPNKCWGKVHITEVFDVWTQNPTRRLSLGSFYEVAALTELEPGKRVEVSLRPSLVHGHKEAADEKRPASAADLEVGQKVSGYVVSSGPQGVFVALSRTLTARIKLRALSDVPVMKEAISKMYPNGTLLRDMAVVDIAKGDADRVELSLLSGRQGALTSEQLAVGDLVSGWVKAVEAYGLFVRLDNSSIDAFVHKSEISDSASIGVESYPVGTKIAQAKILKLDGKRVSLTLKPSNFTAEELEGEDSELDDFNELLASVKSSATTSKNEKRKKQDSEEEKALGAGSEQEAQVKKSKKQRVKAAKEQQAQLAQPSLQLDAEPWKAKTASRAAAFDFAEFKVDSGTSSDAVADDAEDEHETKKLSKRQKKAKKKQEDEELRQQEEENADGRDPESVEDFERLLLTQGDTSILWIRYMAFHLKTSDLEKARQVAERAVKHVGFADGKERFNVWVAFMNLECTFGTEASAEAVFRRAASHNEAKQVYLQLARIHERNKKPQLALKAYEACSRKFAHSKKVWIAFLTFLYQQGDAEGARKVLPKSLAALEKRKHPLVVSKAALLEYQTGSPDRGRSIFEGLLDSYPKRTDLWSVYLDAHIKAFTPPRVPEVDHEEIRALLRRCCSMSLKATKMRFFFKRWLDFETRHGDAQSCALRHRSATSLDSSSEALPWITMVAFWPGNEAPLFSKLNPYEVGLSFILLRFAEDQGEQMVFMDILLGELKKATPGNLKTLANLRHELCQSDEGMEAWEAVQAGLLALDSPDALFELLRNLESVICRELVSASVMHSSGAFGQLARRLVLAFKQSSFEEIIKVYDAVREFTDKNDADCITSSPRKDPCGFSKDLESALNELPLGGHLPSSKGLESLYEQKLPAAQVTFLRYVDSERHRFADSAAYLLRSFHDSQRSRALESDCEASGIQNAVLALANLSLEMSNVDDALQALEDSIRAAQESSDANCLCAGLYLLSLILSRCKLPSTAATLLRRCLHRSEALGLPLLECLSCLALARLLAARNRNFAAGPLEDSLPDKGQHASSSPSRAWTYLGKVGAHRFGNGFGVLGALSAPGREVLAHVTLASLLSTQAGSLELLRPKVLLCQAGISQTFALSSSAMCCRIVLEIYKDKLSADDRAMALCQLAENESQAEALKLAQDLPSRHHWMHVIGPKLGQHLLQSGQTAASSALLFQIAGMLGAADSPDARLRFQKFSHSCRRHGGHLLAAYQSAREALGKDGKATPELCESLLALTQVLEVNPVRALASCVRCVSIAEAARLQLRGEALLHLARLKLELGDVLGALQLAEDASSACGAQEGEGLQLWAESAMLEADCLLELSSRSASRSASSSRPLEAVVERLASAEKHFTALGLQSSLQRCHYLMARTCHELGRLTQRDRHARELRRLVEPVQTGSAFYPVKSMSGRRHVSMWKAKPDFGCFAKNARGERVFVDTLLAALLENAEAHNEELLEGGITSRGPIWENPWDDLPEMRVKLHQLGTILKKLESYGLSALICEMSLVVWQLRAWFTLGAGFLVIEILKRISEMSHRLPSTDGADPGLAALRVIEGFVLFCAARHKKLRKDATAALERVLVKKRLPPCTSVRIESALVSVGWQKNLLTKPPLSDTSGEDWLNELAMALKPNAEAEARMENTRHMLETVVRNLFPGARCDYFGSAVNGFETRLSDIDAVIVFTKDDMERLAQQAQGSSTSSASPALKAAHPSLKGMALSRRLQKESAAVAVRTMGEALARNEEWGLEVKEMVTEARVPVLKCTSSDGVAIDITFNNLLPLYNSKLLKAYASLDDRVARLGRLVKFWAKSRMVNDALEGTLSSYSHCLLLVHFLQSISLLPNLQDKEASGMLDAAERAKYGETELFEGVHDVWFLDPGRLPRDSKHWRAWASKSPAGATLRGLLANFFWYLAYEVPAHSDVLSIRLSGRVHKEVYFREMLLRKRALGQESEPVLEPLDPTEVEDACEDDPHGENDDKEAEPAEHEEHHEEHEAEHELHEEHREDREIPEQTAEVRFPAPSEPPEDLAQKYRLPPEQHELQQAMSTRQVLCIDDPMELGRSLGVSFQGFERLCFEWRRAHHMLSEARGDDLQRLKALFSDKSAPPRSIYNLEKQRNFPELIGRADRRREEKWNNGRSWYPATHYPGKGEPGTTSTAYPGWRGQKGAGARAPEEAFHHGVGKDGRDGKEGKEGGKPKAKGLKGQAEGKGLWQ</sequence>
<dbReference type="Pfam" id="PF22600">
    <property type="entry name" value="MTPAP-like_central"/>
    <property type="match status" value="1"/>
</dbReference>
<reference evidence="8" key="1">
    <citation type="submission" date="2021-02" db="EMBL/GenBank/DDBJ databases">
        <authorList>
            <person name="Dougan E. K."/>
            <person name="Rhodes N."/>
            <person name="Thang M."/>
            <person name="Chan C."/>
        </authorList>
    </citation>
    <scope>NUCLEOTIDE SEQUENCE</scope>
</reference>
<dbReference type="PROSITE" id="PS50126">
    <property type="entry name" value="S1"/>
    <property type="match status" value="6"/>
</dbReference>
<dbReference type="InterPro" id="IPR043519">
    <property type="entry name" value="NT_sf"/>
</dbReference>
<dbReference type="PANTHER" id="PTHR23270">
    <property type="entry name" value="PROGRAMMED CELL DEATH PROTEIN 11 PRE-RRNA PROCESSING PROTEIN RRP5"/>
    <property type="match status" value="1"/>
</dbReference>
<feature type="domain" description="S1 motif" evidence="7">
    <location>
        <begin position="518"/>
        <end position="581"/>
    </location>
</feature>
<evidence type="ECO:0000256" key="5">
    <source>
        <dbReference type="SAM" id="Coils"/>
    </source>
</evidence>
<keyword evidence="4" id="KW-0539">Nucleus</keyword>
<dbReference type="InterPro" id="IPR011990">
    <property type="entry name" value="TPR-like_helical_dom_sf"/>
</dbReference>
<feature type="region of interest" description="Disordered" evidence="6">
    <location>
        <begin position="2997"/>
        <end position="3065"/>
    </location>
</feature>
<feature type="compositionally biased region" description="Low complexity" evidence="6">
    <location>
        <begin position="1162"/>
        <end position="1171"/>
    </location>
</feature>
<evidence type="ECO:0000256" key="2">
    <source>
        <dbReference type="ARBA" id="ARBA00022552"/>
    </source>
</evidence>
<dbReference type="Proteomes" id="UP000649617">
    <property type="component" value="Unassembled WGS sequence"/>
</dbReference>
<evidence type="ECO:0000256" key="4">
    <source>
        <dbReference type="ARBA" id="ARBA00023242"/>
    </source>
</evidence>
<dbReference type="OrthoDB" id="412781at2759"/>
<feature type="domain" description="S1 motif" evidence="7">
    <location>
        <begin position="430"/>
        <end position="499"/>
    </location>
</feature>
<dbReference type="InterPro" id="IPR026000">
    <property type="entry name" value="Apc5_dom"/>
</dbReference>
<evidence type="ECO:0000256" key="6">
    <source>
        <dbReference type="SAM" id="MobiDB-lite"/>
    </source>
</evidence>
<feature type="region of interest" description="Disordered" evidence="6">
    <location>
        <begin position="2806"/>
        <end position="2882"/>
    </location>
</feature>
<protein>
    <submittedName>
        <fullName evidence="8">Rrp5 protein</fullName>
    </submittedName>
</protein>
<dbReference type="SUPFAM" id="SSF81631">
    <property type="entry name" value="PAP/OAS1 substrate-binding domain"/>
    <property type="match status" value="1"/>
</dbReference>
<comment type="subcellular location">
    <subcellularLocation>
        <location evidence="1">Nucleus</location>
        <location evidence="1">Nucleolus</location>
    </subcellularLocation>
</comment>
<dbReference type="InterPro" id="IPR012340">
    <property type="entry name" value="NA-bd_OB-fold"/>
</dbReference>
<dbReference type="Pfam" id="PF12862">
    <property type="entry name" value="ANAPC5"/>
    <property type="match status" value="1"/>
</dbReference>
<accession>A0A812XD56</accession>
<feature type="region of interest" description="Disordered" evidence="6">
    <location>
        <begin position="1201"/>
        <end position="1249"/>
    </location>
</feature>
<feature type="compositionally biased region" description="Basic residues" evidence="6">
    <location>
        <begin position="1219"/>
        <end position="1228"/>
    </location>
</feature>
<dbReference type="SUPFAM" id="SSF48452">
    <property type="entry name" value="TPR-like"/>
    <property type="match status" value="2"/>
</dbReference>
<dbReference type="InterPro" id="IPR054708">
    <property type="entry name" value="MTPAP-like_central"/>
</dbReference>
<dbReference type="GO" id="GO:0032040">
    <property type="term" value="C:small-subunit processome"/>
    <property type="evidence" value="ECO:0007669"/>
    <property type="project" value="TreeGrafter"/>
</dbReference>
<dbReference type="InterPro" id="IPR055430">
    <property type="entry name" value="HAT_Syf1_CNRKL1_C"/>
</dbReference>
<feature type="domain" description="S1 motif" evidence="7">
    <location>
        <begin position="338"/>
        <end position="412"/>
    </location>
</feature>
<feature type="domain" description="S1 motif" evidence="7">
    <location>
        <begin position="760"/>
        <end position="831"/>
    </location>
</feature>
<feature type="domain" description="S1 motif" evidence="7">
    <location>
        <begin position="1022"/>
        <end position="1090"/>
    </location>
</feature>
<dbReference type="GO" id="GO:0006364">
    <property type="term" value="P:rRNA processing"/>
    <property type="evidence" value="ECO:0007669"/>
    <property type="project" value="UniProtKB-KW"/>
</dbReference>
<organism evidence="8 9">
    <name type="scientific">Symbiodinium pilosum</name>
    <name type="common">Dinoflagellate</name>
    <dbReference type="NCBI Taxonomy" id="2952"/>
    <lineage>
        <taxon>Eukaryota</taxon>
        <taxon>Sar</taxon>
        <taxon>Alveolata</taxon>
        <taxon>Dinophyceae</taxon>
        <taxon>Suessiales</taxon>
        <taxon>Symbiodiniaceae</taxon>
        <taxon>Symbiodinium</taxon>
    </lineage>
</organism>
<feature type="compositionally biased region" description="Basic and acidic residues" evidence="6">
    <location>
        <begin position="3024"/>
        <end position="3048"/>
    </location>
</feature>
<evidence type="ECO:0000313" key="9">
    <source>
        <dbReference type="Proteomes" id="UP000649617"/>
    </source>
</evidence>
<dbReference type="Gene3D" id="1.25.40.10">
    <property type="entry name" value="Tetratricopeptide repeat domain"/>
    <property type="match status" value="1"/>
</dbReference>
<keyword evidence="3" id="KW-0677">Repeat</keyword>
<gene>
    <name evidence="8" type="primary">rrp5</name>
    <name evidence="8" type="ORF">SPIL2461_LOCUS20923</name>
</gene>
<feature type="compositionally biased region" description="Basic and acidic residues" evidence="6">
    <location>
        <begin position="1129"/>
        <end position="1138"/>
    </location>
</feature>
<keyword evidence="2" id="KW-0698">rRNA processing</keyword>
<dbReference type="Pfam" id="PF23231">
    <property type="entry name" value="HAT_Syf1_CNRKL1_C"/>
    <property type="match status" value="1"/>
</dbReference>
<dbReference type="InterPro" id="IPR003029">
    <property type="entry name" value="S1_domain"/>
</dbReference>
<dbReference type="Gene3D" id="1.10.1410.10">
    <property type="match status" value="1"/>
</dbReference>
<feature type="compositionally biased region" description="Basic and acidic residues" evidence="6">
    <location>
        <begin position="2823"/>
        <end position="2863"/>
    </location>
</feature>
<dbReference type="Gene3D" id="3.30.460.10">
    <property type="entry name" value="Beta Polymerase, domain 2"/>
    <property type="match status" value="1"/>
</dbReference>
<keyword evidence="9" id="KW-1185">Reference proteome</keyword>
<feature type="compositionally biased region" description="Basic and acidic residues" evidence="6">
    <location>
        <begin position="1229"/>
        <end position="1249"/>
    </location>
</feature>
<dbReference type="Gene3D" id="2.40.50.140">
    <property type="entry name" value="Nucleic acid-binding proteins"/>
    <property type="match status" value="5"/>
</dbReference>
<evidence type="ECO:0000259" key="7">
    <source>
        <dbReference type="PROSITE" id="PS50126"/>
    </source>
</evidence>
<name>A0A812XD56_SYMPI</name>
<dbReference type="Pfam" id="PF00575">
    <property type="entry name" value="S1"/>
    <property type="match status" value="2"/>
</dbReference>
<evidence type="ECO:0000256" key="3">
    <source>
        <dbReference type="ARBA" id="ARBA00022737"/>
    </source>
</evidence>
<evidence type="ECO:0000313" key="8">
    <source>
        <dbReference type="EMBL" id="CAE7729786.1"/>
    </source>
</evidence>
<evidence type="ECO:0000256" key="1">
    <source>
        <dbReference type="ARBA" id="ARBA00004604"/>
    </source>
</evidence>
<feature type="domain" description="S1 motif" evidence="7">
    <location>
        <begin position="74"/>
        <end position="150"/>
    </location>
</feature>
<keyword evidence="5" id="KW-0175">Coiled coil</keyword>
<dbReference type="PANTHER" id="PTHR23270:SF10">
    <property type="entry name" value="PROTEIN RRP5 HOMOLOG"/>
    <property type="match status" value="1"/>
</dbReference>
<dbReference type="InterPro" id="IPR045209">
    <property type="entry name" value="Rrp5"/>
</dbReference>
<dbReference type="GO" id="GO:0003723">
    <property type="term" value="F:RNA binding"/>
    <property type="evidence" value="ECO:0007669"/>
    <property type="project" value="TreeGrafter"/>
</dbReference>
<dbReference type="InterPro" id="IPR003107">
    <property type="entry name" value="HAT"/>
</dbReference>
<comment type="caution">
    <text evidence="8">The sequence shown here is derived from an EMBL/GenBank/DDBJ whole genome shotgun (WGS) entry which is preliminary data.</text>
</comment>
<dbReference type="SUPFAM" id="SSF50249">
    <property type="entry name" value="Nucleic acid-binding proteins"/>
    <property type="match status" value="4"/>
</dbReference>
<feature type="region of interest" description="Disordered" evidence="6">
    <location>
        <begin position="1"/>
        <end position="42"/>
    </location>
</feature>
<dbReference type="EMBL" id="CAJNIZ010045781">
    <property type="protein sequence ID" value="CAE7729786.1"/>
    <property type="molecule type" value="Genomic_DNA"/>
</dbReference>